<keyword evidence="1" id="KW-0175">Coiled coil</keyword>
<organism evidence="2">
    <name type="scientific">marine sediment metagenome</name>
    <dbReference type="NCBI Taxonomy" id="412755"/>
    <lineage>
        <taxon>unclassified sequences</taxon>
        <taxon>metagenomes</taxon>
        <taxon>ecological metagenomes</taxon>
    </lineage>
</organism>
<dbReference type="AlphaFoldDB" id="X1JI33"/>
<accession>X1JI33</accession>
<dbReference type="SUPFAM" id="SSF55781">
    <property type="entry name" value="GAF domain-like"/>
    <property type="match status" value="1"/>
</dbReference>
<protein>
    <recommendedName>
        <fullName evidence="3">GAF domain-containing protein</fullName>
    </recommendedName>
</protein>
<proteinExistence type="predicted"/>
<sequence>MKDEKITKFQLTNELSKLRLRIAELEKSEAEHKCAQEKFSDASARLQMLQQITAVVHSTLDIEKVFRQITDGFVHSMGYTTAIIMGLDNEGKCFEVKAFSTKKRLSSQIDKKFFLHCNRRIRRIVTAKAQNNSR</sequence>
<evidence type="ECO:0000313" key="2">
    <source>
        <dbReference type="EMBL" id="GAH94381.1"/>
    </source>
</evidence>
<gene>
    <name evidence="2" type="ORF">S06H3_03833</name>
</gene>
<evidence type="ECO:0008006" key="3">
    <source>
        <dbReference type="Google" id="ProtNLM"/>
    </source>
</evidence>
<reference evidence="2" key="1">
    <citation type="journal article" date="2014" name="Front. Microbiol.">
        <title>High frequency of phylogenetically diverse reductive dehalogenase-homologous genes in deep subseafloor sedimentary metagenomes.</title>
        <authorList>
            <person name="Kawai M."/>
            <person name="Futagami T."/>
            <person name="Toyoda A."/>
            <person name="Takaki Y."/>
            <person name="Nishi S."/>
            <person name="Hori S."/>
            <person name="Arai W."/>
            <person name="Tsubouchi T."/>
            <person name="Morono Y."/>
            <person name="Uchiyama I."/>
            <person name="Ito T."/>
            <person name="Fujiyama A."/>
            <person name="Inagaki F."/>
            <person name="Takami H."/>
        </authorList>
    </citation>
    <scope>NUCLEOTIDE SEQUENCE</scope>
    <source>
        <strain evidence="2">Expedition CK06-06</strain>
    </source>
</reference>
<feature type="coiled-coil region" evidence="1">
    <location>
        <begin position="8"/>
        <end position="45"/>
    </location>
</feature>
<dbReference type="InterPro" id="IPR029016">
    <property type="entry name" value="GAF-like_dom_sf"/>
</dbReference>
<dbReference type="EMBL" id="BARV01001292">
    <property type="protein sequence ID" value="GAH94381.1"/>
    <property type="molecule type" value="Genomic_DNA"/>
</dbReference>
<comment type="caution">
    <text evidence="2">The sequence shown here is derived from an EMBL/GenBank/DDBJ whole genome shotgun (WGS) entry which is preliminary data.</text>
</comment>
<evidence type="ECO:0000256" key="1">
    <source>
        <dbReference type="SAM" id="Coils"/>
    </source>
</evidence>
<name>X1JI33_9ZZZZ</name>
<dbReference type="Gene3D" id="3.30.450.40">
    <property type="match status" value="1"/>
</dbReference>